<proteinExistence type="evidence at transcript level"/>
<feature type="compositionally biased region" description="Low complexity" evidence="6">
    <location>
        <begin position="282"/>
        <end position="304"/>
    </location>
</feature>
<keyword evidence="7" id="KW-0472">Membrane</keyword>
<feature type="transmembrane region" description="Helical" evidence="7">
    <location>
        <begin position="372"/>
        <end position="396"/>
    </location>
</feature>
<feature type="domain" description="Sushi" evidence="9">
    <location>
        <begin position="171"/>
        <end position="228"/>
    </location>
</feature>
<feature type="domain" description="Sushi" evidence="9">
    <location>
        <begin position="229"/>
        <end position="285"/>
    </location>
</feature>
<dbReference type="InterPro" id="IPR051503">
    <property type="entry name" value="ComplSys_Reg/VirEntry_Med"/>
</dbReference>
<dbReference type="SMART" id="SM00032">
    <property type="entry name" value="CCP"/>
    <property type="match status" value="5"/>
</dbReference>
<keyword evidence="7" id="KW-1133">Transmembrane helix</keyword>
<evidence type="ECO:0000256" key="3">
    <source>
        <dbReference type="ARBA" id="ARBA00022729"/>
    </source>
</evidence>
<protein>
    <recommendedName>
        <fullName evidence="9">Sushi domain-containing protein</fullName>
    </recommendedName>
</protein>
<feature type="domain" description="Sushi" evidence="9">
    <location>
        <begin position="309"/>
        <end position="368"/>
    </location>
</feature>
<dbReference type="InterPro" id="IPR000436">
    <property type="entry name" value="Sushi_SCR_CCP_dom"/>
</dbReference>
<organism evidence="10">
    <name type="scientific">Amblyomma maculatum</name>
    <name type="common">Gulf Coast tick</name>
    <dbReference type="NCBI Taxonomy" id="34609"/>
    <lineage>
        <taxon>Eukaryota</taxon>
        <taxon>Metazoa</taxon>
        <taxon>Ecdysozoa</taxon>
        <taxon>Arthropoda</taxon>
        <taxon>Chelicerata</taxon>
        <taxon>Arachnida</taxon>
        <taxon>Acari</taxon>
        <taxon>Parasitiformes</taxon>
        <taxon>Ixodida</taxon>
        <taxon>Ixodoidea</taxon>
        <taxon>Ixodidae</taxon>
        <taxon>Amblyomminae</taxon>
        <taxon>Amblyomma</taxon>
    </lineage>
</organism>
<evidence type="ECO:0000256" key="2">
    <source>
        <dbReference type="ARBA" id="ARBA00022659"/>
    </source>
</evidence>
<dbReference type="PANTHER" id="PTHR45785">
    <property type="entry name" value="COMPLEMENT FACTOR H-RELATED"/>
    <property type="match status" value="1"/>
</dbReference>
<evidence type="ECO:0000256" key="6">
    <source>
        <dbReference type="SAM" id="MobiDB-lite"/>
    </source>
</evidence>
<feature type="region of interest" description="Disordered" evidence="6">
    <location>
        <begin position="281"/>
        <end position="316"/>
    </location>
</feature>
<comment type="subcellular location">
    <subcellularLocation>
        <location evidence="1">Virion</location>
    </subcellularLocation>
</comment>
<keyword evidence="7" id="KW-0812">Transmembrane</keyword>
<evidence type="ECO:0000313" key="10">
    <source>
        <dbReference type="EMBL" id="AEO36574.1"/>
    </source>
</evidence>
<dbReference type="Gene3D" id="2.10.70.10">
    <property type="entry name" value="Complement Module, domain 1"/>
    <property type="match status" value="5"/>
</dbReference>
<reference evidence="10" key="1">
    <citation type="journal article" date="2011" name="PLoS ONE">
        <title>A deep insight into the sialotranscriptome of the gulf coast tick, Amblyomma maculatum.</title>
        <authorList>
            <person name="Karim S."/>
            <person name="Singh P."/>
            <person name="Ribeiro J.M."/>
        </authorList>
    </citation>
    <scope>NUCLEOTIDE SEQUENCE</scope>
    <source>
        <tissue evidence="10">Salivary gland</tissue>
    </source>
</reference>
<feature type="disulfide bond" evidence="5">
    <location>
        <begin position="199"/>
        <end position="226"/>
    </location>
</feature>
<feature type="region of interest" description="Disordered" evidence="6">
    <location>
        <begin position="406"/>
        <end position="426"/>
    </location>
</feature>
<evidence type="ECO:0000256" key="1">
    <source>
        <dbReference type="ARBA" id="ARBA00004328"/>
    </source>
</evidence>
<dbReference type="CDD" id="cd00033">
    <property type="entry name" value="CCP"/>
    <property type="match status" value="4"/>
</dbReference>
<dbReference type="InterPro" id="IPR035976">
    <property type="entry name" value="Sushi/SCR/CCP_sf"/>
</dbReference>
<comment type="caution">
    <text evidence="5">Lacks conserved residue(s) required for the propagation of feature annotation.</text>
</comment>
<dbReference type="EMBL" id="JO844957">
    <property type="protein sequence ID" value="AEO36574.1"/>
    <property type="molecule type" value="mRNA"/>
</dbReference>
<dbReference type="PROSITE" id="PS50923">
    <property type="entry name" value="SUSHI"/>
    <property type="match status" value="4"/>
</dbReference>
<feature type="compositionally biased region" description="Basic residues" evidence="6">
    <location>
        <begin position="406"/>
        <end position="415"/>
    </location>
</feature>
<keyword evidence="3 8" id="KW-0732">Signal</keyword>
<dbReference type="Pfam" id="PF00084">
    <property type="entry name" value="Sushi"/>
    <property type="match status" value="5"/>
</dbReference>
<evidence type="ECO:0000256" key="4">
    <source>
        <dbReference type="ARBA" id="ARBA00023157"/>
    </source>
</evidence>
<feature type="signal peptide" evidence="8">
    <location>
        <begin position="1"/>
        <end position="25"/>
    </location>
</feature>
<evidence type="ECO:0000259" key="9">
    <source>
        <dbReference type="PROSITE" id="PS50923"/>
    </source>
</evidence>
<sequence>MQSCGWYGTLLRIILLLILLALPSASDCKWQDLEDLEHTFTTGDSRRAGVNRKDVYGEGETAPYKCSIGYLPSSSSPPSDVATCRNGKWERPPNSPLRCNPKNCGHPNRDGSFANGRLNQHVFSFPREVNFTCNRGYHLVSQDGTPWESYYRFYCQADGTWSYPTPKCVEVICPQPNPIANGQINVGTRRENSTVQYTCNPGYAVDGPTERRCTNDAKWEGNDPTCERGCHPLSPLLHGRIIGDTGDKVYKIGVTVIYDCDDGSKTTVKCIEPGRWVPEPPTCSAKTTPATPKPKTSSTTSTTMHPPPSQCSPLSSPTNGKLFSAGGFGVNASVIFSCDEGYTLRGATTLVCRPTGAWDPPTMPTCTAPPPWIIILSVCLAVLASLVICCLGFFYIMRRRRRRTPPPRAYRRQIRKPGPYDAMSNDEVARLGKPFPVTSL</sequence>
<evidence type="ECO:0000256" key="8">
    <source>
        <dbReference type="SAM" id="SignalP"/>
    </source>
</evidence>
<keyword evidence="4 5" id="KW-1015">Disulfide bond</keyword>
<name>G3MSV6_AMBMU</name>
<dbReference type="PANTHER" id="PTHR45785:SF2">
    <property type="entry name" value="COMPLEMENT FACTOR H-RELATED"/>
    <property type="match status" value="1"/>
</dbReference>
<feature type="domain" description="Sushi" evidence="9">
    <location>
        <begin position="102"/>
        <end position="170"/>
    </location>
</feature>
<evidence type="ECO:0000256" key="7">
    <source>
        <dbReference type="SAM" id="Phobius"/>
    </source>
</evidence>
<feature type="chain" id="PRO_5003447855" description="Sushi domain-containing protein" evidence="8">
    <location>
        <begin position="26"/>
        <end position="440"/>
    </location>
</feature>
<dbReference type="SUPFAM" id="SSF57535">
    <property type="entry name" value="Complement control module/SCR domain"/>
    <property type="match status" value="5"/>
</dbReference>
<dbReference type="AlphaFoldDB" id="G3MSV6"/>
<accession>G3MSV6</accession>
<keyword evidence="2 5" id="KW-0768">Sushi</keyword>
<evidence type="ECO:0000256" key="5">
    <source>
        <dbReference type="PROSITE-ProRule" id="PRU00302"/>
    </source>
</evidence>